<dbReference type="GeneID" id="15009931"/>
<gene>
    <name evidence="1" type="ORF">CGPG_00033</name>
    <name evidence="2" type="ORF">PhiST_gp076</name>
</gene>
<organism evidence="1 4">
    <name type="scientific">Cellulophaga phage phiST</name>
    <dbReference type="NCBI Taxonomy" id="756282"/>
    <lineage>
        <taxon>Viruses</taxon>
        <taxon>Duplodnaviria</taxon>
        <taxon>Heunggongvirae</taxon>
        <taxon>Uroviricota</taxon>
        <taxon>Caudoviricetes</taxon>
        <taxon>Cbastvirus</taxon>
        <taxon>Cbastvirus ST</taxon>
    </lineage>
</organism>
<accession>M4SK73</accession>
<name>M4SK73_9CAUD</name>
<keyword evidence="4" id="KW-1185">Reference proteome</keyword>
<dbReference type="KEGG" id="vg:15009931"/>
<dbReference type="EMBL" id="HQ634192">
    <property type="protein sequence ID" value="AGH56732.1"/>
    <property type="molecule type" value="Genomic_DNA"/>
</dbReference>
<evidence type="ECO:0000313" key="1">
    <source>
        <dbReference type="EMBL" id="AGH56732.1"/>
    </source>
</evidence>
<protein>
    <submittedName>
        <fullName evidence="1">Uncharacterized protein</fullName>
    </submittedName>
</protein>
<reference evidence="1 4" key="1">
    <citation type="submission" date="2010-11" db="EMBL/GenBank/DDBJ databases">
        <title>The Genome Sequence of Cellulophaga phage phiST.</title>
        <authorList>
            <consortium name="The Broad Institute Genome Sequencing Platform"/>
            <person name="Henn M.R."/>
            <person name="Reimann L."/>
            <person name="Holmfelt K."/>
            <person name="Levin J."/>
            <person name="Malboeuf C."/>
            <person name="Casali M."/>
            <person name="Russ C."/>
            <person name="Lennon N."/>
            <person name="Chapman S.B."/>
            <person name="Erlich R."/>
            <person name="Young S.K."/>
            <person name="Yandava C."/>
            <person name="Zeng Q."/>
            <person name="Alvarado L."/>
            <person name="Anderson S."/>
            <person name="Berlin A."/>
            <person name="Chen Z."/>
            <person name="Freedman E."/>
            <person name="Gellesch M."/>
            <person name="Goldberg J."/>
            <person name="Green L."/>
            <person name="Griggs A."/>
            <person name="Gujja S."/>
            <person name="Heilman E.R."/>
            <person name="Heiman D."/>
            <person name="Hollinger A."/>
            <person name="Howarth C."/>
            <person name="Larson L."/>
            <person name="Mehta T."/>
            <person name="Pearson M."/>
            <person name="Roberts A."/>
            <person name="Ryan E."/>
            <person name="Saif S."/>
            <person name="Shea T."/>
            <person name="Shenoy N."/>
            <person name="Sisk P."/>
            <person name="Stolte C."/>
            <person name="Sykes S."/>
            <person name="White J."/>
            <person name="Haas B."/>
            <person name="Nusbaum C."/>
            <person name="Birren B."/>
        </authorList>
    </citation>
    <scope>NUCLEOTIDE SEQUENCE [LARGE SCALE GENOMIC DNA]</scope>
    <source>
        <strain evidence="4">phiST</strain>
        <strain evidence="1">PhiST</strain>
    </source>
</reference>
<dbReference type="RefSeq" id="YP_007673415.1">
    <property type="nucleotide sequence ID" value="NC_020842.1"/>
</dbReference>
<dbReference type="Proteomes" id="UP000203074">
    <property type="component" value="Segment"/>
</dbReference>
<reference evidence="2 3" key="2">
    <citation type="journal article" date="2013" name="Proc. Natl. Acad. Sci. U.S.A.">
        <title>Twelve previously unknown phage genera are ubiquitous in global oceans.</title>
        <authorList>
            <person name="Holmfeldt K."/>
            <person name="Solonenko N."/>
            <person name="Shah M."/>
            <person name="Corrier K."/>
            <person name="Riemann L."/>
            <person name="Verberkmoes N.C."/>
            <person name="Sullivan M.B."/>
        </authorList>
    </citation>
    <scope>NUCLEOTIDE SEQUENCE [LARGE SCALE GENOMIC DNA]</scope>
    <source>
        <strain evidence="2">PhiST</strain>
    </source>
</reference>
<evidence type="ECO:0000313" key="4">
    <source>
        <dbReference type="Proteomes" id="UP000203074"/>
    </source>
</evidence>
<dbReference type="EMBL" id="KC821604">
    <property type="protein sequence ID" value="AGO47215.1"/>
    <property type="molecule type" value="Genomic_DNA"/>
</dbReference>
<reference evidence="3" key="3">
    <citation type="submission" date="2013-03" db="EMBL/GenBank/DDBJ databases">
        <title>The Cellulophaga phages: a novel, diverse, and globally ubiquitous model system.</title>
        <authorList>
            <person name="Holmfeldt K."/>
            <person name="Solonenko N."/>
            <person name="Shah M."/>
            <person name="Corrier K."/>
            <person name="Riemann L."/>
            <person name="VerBerkmoes N.C."/>
            <person name="Sullivan M.B."/>
        </authorList>
    </citation>
    <scope>NUCLEOTIDE SEQUENCE [LARGE SCALE GENOMIC DNA]</scope>
</reference>
<sequence>MSKINEQLSEARQRDLLEKDLLEIGLEGTSEDLDPNQLEIDFQDLCGYSEEDARFAAHNVSLYDHQ</sequence>
<proteinExistence type="predicted"/>
<evidence type="ECO:0000313" key="2">
    <source>
        <dbReference type="EMBL" id="AGO47215.1"/>
    </source>
</evidence>
<evidence type="ECO:0000313" key="3">
    <source>
        <dbReference type="Proteomes" id="UP000014729"/>
    </source>
</evidence>
<dbReference type="Proteomes" id="UP000014729">
    <property type="component" value="Segment"/>
</dbReference>